<dbReference type="GO" id="GO:0010082">
    <property type="term" value="P:regulation of root meristem growth"/>
    <property type="evidence" value="ECO:0007669"/>
    <property type="project" value="InterPro"/>
</dbReference>
<proteinExistence type="predicted"/>
<dbReference type="AlphaFoldDB" id="A0A9J6AIE5"/>
<feature type="region of interest" description="Disordered" evidence="1">
    <location>
        <begin position="126"/>
        <end position="146"/>
    </location>
</feature>
<keyword evidence="4" id="KW-1185">Reference proteome</keyword>
<evidence type="ECO:0000256" key="2">
    <source>
        <dbReference type="SAM" id="SignalP"/>
    </source>
</evidence>
<feature type="chain" id="PRO_5039905367" evidence="2">
    <location>
        <begin position="28"/>
        <end position="146"/>
    </location>
</feature>
<protein>
    <submittedName>
        <fullName evidence="3">Uncharacterized protein</fullName>
    </submittedName>
</protein>
<feature type="signal peptide" evidence="2">
    <location>
        <begin position="1"/>
        <end position="27"/>
    </location>
</feature>
<accession>A0A9J6AIE5</accession>
<dbReference type="InterPro" id="IPR038804">
    <property type="entry name" value="RGF3"/>
</dbReference>
<comment type="caution">
    <text evidence="3">The sequence shown here is derived from an EMBL/GenBank/DDBJ whole genome shotgun (WGS) entry which is preliminary data.</text>
</comment>
<dbReference type="EMBL" id="JACXVP010000002">
    <property type="protein sequence ID" value="KAG5624107.1"/>
    <property type="molecule type" value="Genomic_DNA"/>
</dbReference>
<dbReference type="Proteomes" id="UP000824120">
    <property type="component" value="Chromosome 2"/>
</dbReference>
<dbReference type="PANTHER" id="PTHR36313">
    <property type="entry name" value="ROOT MERISTEM GROWTH FACTOR 2"/>
    <property type="match status" value="1"/>
</dbReference>
<evidence type="ECO:0000256" key="1">
    <source>
        <dbReference type="SAM" id="MobiDB-lite"/>
    </source>
</evidence>
<name>A0A9J6AIE5_SOLCO</name>
<dbReference type="OrthoDB" id="1937240at2759"/>
<keyword evidence="2" id="KW-0732">Signal</keyword>
<evidence type="ECO:0000313" key="3">
    <source>
        <dbReference type="EMBL" id="KAG5624107.1"/>
    </source>
</evidence>
<reference evidence="3 4" key="1">
    <citation type="submission" date="2020-09" db="EMBL/GenBank/DDBJ databases">
        <title>De no assembly of potato wild relative species, Solanum commersonii.</title>
        <authorList>
            <person name="Cho K."/>
        </authorList>
    </citation>
    <scope>NUCLEOTIDE SEQUENCE [LARGE SCALE GENOMIC DNA]</scope>
    <source>
        <strain evidence="3">LZ3.2</strain>
        <tissue evidence="3">Leaf</tissue>
    </source>
</reference>
<dbReference type="GO" id="GO:0008083">
    <property type="term" value="F:growth factor activity"/>
    <property type="evidence" value="ECO:0007669"/>
    <property type="project" value="InterPro"/>
</dbReference>
<dbReference type="PANTHER" id="PTHR36313:SF7">
    <property type="entry name" value="OS09G0474600 PROTEIN"/>
    <property type="match status" value="1"/>
</dbReference>
<organism evidence="3 4">
    <name type="scientific">Solanum commersonii</name>
    <name type="common">Commerson's wild potato</name>
    <name type="synonym">Commerson's nightshade</name>
    <dbReference type="NCBI Taxonomy" id="4109"/>
    <lineage>
        <taxon>Eukaryota</taxon>
        <taxon>Viridiplantae</taxon>
        <taxon>Streptophyta</taxon>
        <taxon>Embryophyta</taxon>
        <taxon>Tracheophyta</taxon>
        <taxon>Spermatophyta</taxon>
        <taxon>Magnoliopsida</taxon>
        <taxon>eudicotyledons</taxon>
        <taxon>Gunneridae</taxon>
        <taxon>Pentapetalae</taxon>
        <taxon>asterids</taxon>
        <taxon>lamiids</taxon>
        <taxon>Solanales</taxon>
        <taxon>Solanaceae</taxon>
        <taxon>Solanoideae</taxon>
        <taxon>Solaneae</taxon>
        <taxon>Solanum</taxon>
    </lineage>
</organism>
<sequence>MVSLSFNIQLVLVIALLLLQQIQHTSANALFGKLRKKEWLKFTSMQNDHDSHVDDIIASAAGIRKMLVYQFSVKGDAGFDSMKTSHMNAQVYSQIFEKNHERGKKEESKEFVDVEDEIAKLLTKDYIGRSKPRRSKPPINNHKPTD</sequence>
<gene>
    <name evidence="3" type="ORF">H5410_009325</name>
</gene>
<evidence type="ECO:0000313" key="4">
    <source>
        <dbReference type="Proteomes" id="UP000824120"/>
    </source>
</evidence>